<dbReference type="EMBL" id="VGJX01000120">
    <property type="protein sequence ID" value="MBM3274097.1"/>
    <property type="molecule type" value="Genomic_DNA"/>
</dbReference>
<proteinExistence type="predicted"/>
<protein>
    <submittedName>
        <fullName evidence="1">Uncharacterized protein</fullName>
    </submittedName>
</protein>
<accession>A0A938BI76</accession>
<organism evidence="1 2">
    <name type="scientific">Candidatus Tanganyikabacteria bacterium</name>
    <dbReference type="NCBI Taxonomy" id="2961651"/>
    <lineage>
        <taxon>Bacteria</taxon>
        <taxon>Bacillati</taxon>
        <taxon>Candidatus Sericytochromatia</taxon>
        <taxon>Candidatus Tanganyikabacteria</taxon>
    </lineage>
</organism>
<comment type="caution">
    <text evidence="1">The sequence shown here is derived from an EMBL/GenBank/DDBJ whole genome shotgun (WGS) entry which is preliminary data.</text>
</comment>
<dbReference type="AlphaFoldDB" id="A0A938BI76"/>
<reference evidence="1 2" key="1">
    <citation type="submission" date="2019-03" db="EMBL/GenBank/DDBJ databases">
        <title>Lake Tanganyika Metagenome-Assembled Genomes (MAGs).</title>
        <authorList>
            <person name="Tran P."/>
        </authorList>
    </citation>
    <scope>NUCLEOTIDE SEQUENCE [LARGE SCALE GENOMIC DNA]</scope>
    <source>
        <strain evidence="1">K_DeepCast_65m_m2_236</strain>
    </source>
</reference>
<dbReference type="Proteomes" id="UP000703893">
    <property type="component" value="Unassembled WGS sequence"/>
</dbReference>
<evidence type="ECO:0000313" key="2">
    <source>
        <dbReference type="Proteomes" id="UP000703893"/>
    </source>
</evidence>
<name>A0A938BI76_9BACT</name>
<sequence length="129" mass="14911">MDNKQATWNGLKGLQEQGLLDENNPDIVAIFEQIKHLRENERSIRSLRRSLTLDNMPVLDVEEEIDAEVPPASELSQLLDSYMELKREKSDLQGRFTELVNGFADLQETVRRQLKEPRPAPGLFHVWLT</sequence>
<evidence type="ECO:0000313" key="1">
    <source>
        <dbReference type="EMBL" id="MBM3274097.1"/>
    </source>
</evidence>
<gene>
    <name evidence="1" type="ORF">FJZ00_03010</name>
</gene>